<dbReference type="GO" id="GO:0003723">
    <property type="term" value="F:RNA binding"/>
    <property type="evidence" value="ECO:0007669"/>
    <property type="project" value="InterPro"/>
</dbReference>
<proteinExistence type="inferred from homology"/>
<name>A0A9D9IX11_9BACT</name>
<keyword evidence="2" id="KW-0413">Isomerase</keyword>
<dbReference type="EMBL" id="JADILW010000054">
    <property type="protein sequence ID" value="MBO8480177.1"/>
    <property type="molecule type" value="Genomic_DNA"/>
</dbReference>
<organism evidence="4 5">
    <name type="scientific">Candidatus Cryptobacteroides avistercoris</name>
    <dbReference type="NCBI Taxonomy" id="2840758"/>
    <lineage>
        <taxon>Bacteria</taxon>
        <taxon>Pseudomonadati</taxon>
        <taxon>Bacteroidota</taxon>
        <taxon>Bacteroidia</taxon>
        <taxon>Bacteroidales</taxon>
        <taxon>Candidatus Cryptobacteroides</taxon>
    </lineage>
</organism>
<dbReference type="GO" id="GO:0140098">
    <property type="term" value="F:catalytic activity, acting on RNA"/>
    <property type="evidence" value="ECO:0007669"/>
    <property type="project" value="UniProtKB-ARBA"/>
</dbReference>
<dbReference type="PANTHER" id="PTHR21600:SF83">
    <property type="entry name" value="PSEUDOURIDYLATE SYNTHASE RPUSD4, MITOCHONDRIAL"/>
    <property type="match status" value="1"/>
</dbReference>
<dbReference type="PANTHER" id="PTHR21600">
    <property type="entry name" value="MITOCHONDRIAL RNA PSEUDOURIDINE SYNTHASE"/>
    <property type="match status" value="1"/>
</dbReference>
<evidence type="ECO:0000256" key="1">
    <source>
        <dbReference type="ARBA" id="ARBA00010876"/>
    </source>
</evidence>
<sequence>MEYRELTAAEYRDLRDRILYEDNHLLIVNKKVGEIVQGDRTGDECLTDAYKAFIAMRDAKPGKVFLGAAHRIDRPVCGICILAKTTKSLGRLSEMFRNGDIHKKYWALCCAVPRPAEGHLEQWLYRNTRQNKTYPVGDGTLPRPDGFPDARLAKLNYRYLRSTDRYHLVEVELLTGRHHQIRCQLAAIGCVIKGDLKYGAPRSNPDGGICLQSHEISFIHPVRKTPMDITVPAPSDWKGVRQD</sequence>
<evidence type="ECO:0000259" key="3">
    <source>
        <dbReference type="Pfam" id="PF00849"/>
    </source>
</evidence>
<comment type="caution">
    <text evidence="4">The sequence shown here is derived from an EMBL/GenBank/DDBJ whole genome shotgun (WGS) entry which is preliminary data.</text>
</comment>
<dbReference type="GO" id="GO:0006396">
    <property type="term" value="P:RNA processing"/>
    <property type="evidence" value="ECO:0007669"/>
    <property type="project" value="UniProtKB-ARBA"/>
</dbReference>
<gene>
    <name evidence="4" type="ORF">IAB76_03580</name>
</gene>
<dbReference type="Gene3D" id="3.30.2350.10">
    <property type="entry name" value="Pseudouridine synthase"/>
    <property type="match status" value="1"/>
</dbReference>
<dbReference type="GO" id="GO:0001522">
    <property type="term" value="P:pseudouridine synthesis"/>
    <property type="evidence" value="ECO:0007669"/>
    <property type="project" value="InterPro"/>
</dbReference>
<evidence type="ECO:0000256" key="2">
    <source>
        <dbReference type="ARBA" id="ARBA00023235"/>
    </source>
</evidence>
<reference evidence="4" key="2">
    <citation type="journal article" date="2021" name="PeerJ">
        <title>Extensive microbial diversity within the chicken gut microbiome revealed by metagenomics and culture.</title>
        <authorList>
            <person name="Gilroy R."/>
            <person name="Ravi A."/>
            <person name="Getino M."/>
            <person name="Pursley I."/>
            <person name="Horton D.L."/>
            <person name="Alikhan N.F."/>
            <person name="Baker D."/>
            <person name="Gharbi K."/>
            <person name="Hall N."/>
            <person name="Watson M."/>
            <person name="Adriaenssens E.M."/>
            <person name="Foster-Nyarko E."/>
            <person name="Jarju S."/>
            <person name="Secka A."/>
            <person name="Antonio M."/>
            <person name="Oren A."/>
            <person name="Chaudhuri R.R."/>
            <person name="La Ragione R."/>
            <person name="Hildebrand F."/>
            <person name="Pallen M.J."/>
        </authorList>
    </citation>
    <scope>NUCLEOTIDE SEQUENCE</scope>
    <source>
        <strain evidence="4">B3-1481</strain>
    </source>
</reference>
<dbReference type="Pfam" id="PF00849">
    <property type="entry name" value="PseudoU_synth_2"/>
    <property type="match status" value="1"/>
</dbReference>
<reference evidence="4" key="1">
    <citation type="submission" date="2020-10" db="EMBL/GenBank/DDBJ databases">
        <authorList>
            <person name="Gilroy R."/>
        </authorList>
    </citation>
    <scope>NUCLEOTIDE SEQUENCE</scope>
    <source>
        <strain evidence="4">B3-1481</strain>
    </source>
</reference>
<accession>A0A9D9IX11</accession>
<comment type="similarity">
    <text evidence="1">Belongs to the pseudouridine synthase RluA family.</text>
</comment>
<dbReference type="SUPFAM" id="SSF55120">
    <property type="entry name" value="Pseudouridine synthase"/>
    <property type="match status" value="1"/>
</dbReference>
<dbReference type="InterPro" id="IPR050188">
    <property type="entry name" value="RluA_PseudoU_synthase"/>
</dbReference>
<dbReference type="Proteomes" id="UP000823769">
    <property type="component" value="Unassembled WGS sequence"/>
</dbReference>
<dbReference type="AlphaFoldDB" id="A0A9D9IX11"/>
<dbReference type="InterPro" id="IPR020103">
    <property type="entry name" value="PsdUridine_synth_cat_dom_sf"/>
</dbReference>
<evidence type="ECO:0000313" key="5">
    <source>
        <dbReference type="Proteomes" id="UP000823769"/>
    </source>
</evidence>
<dbReference type="InterPro" id="IPR006145">
    <property type="entry name" value="PsdUridine_synth_RsuA/RluA"/>
</dbReference>
<feature type="domain" description="Pseudouridine synthase RsuA/RluA-like" evidence="3">
    <location>
        <begin position="24"/>
        <end position="187"/>
    </location>
</feature>
<evidence type="ECO:0000313" key="4">
    <source>
        <dbReference type="EMBL" id="MBO8480177.1"/>
    </source>
</evidence>
<protein>
    <submittedName>
        <fullName evidence="4">RNA pseudouridine synthase</fullName>
    </submittedName>
</protein>
<dbReference type="CDD" id="cd02869">
    <property type="entry name" value="PseudoU_synth_RluA_like"/>
    <property type="match status" value="1"/>
</dbReference>
<dbReference type="GO" id="GO:0009982">
    <property type="term" value="F:pseudouridine synthase activity"/>
    <property type="evidence" value="ECO:0007669"/>
    <property type="project" value="InterPro"/>
</dbReference>